<feature type="domain" description="Pili assembly chaperone N-terminal" evidence="2">
    <location>
        <begin position="26"/>
        <end position="142"/>
    </location>
</feature>
<evidence type="ECO:0000313" key="4">
    <source>
        <dbReference type="Proteomes" id="UP001229355"/>
    </source>
</evidence>
<dbReference type="Pfam" id="PF00345">
    <property type="entry name" value="PapD_N"/>
    <property type="match status" value="1"/>
</dbReference>
<dbReference type="InterPro" id="IPR050643">
    <property type="entry name" value="Periplasmic_pilus_chap"/>
</dbReference>
<proteinExistence type="predicted"/>
<reference evidence="3 4" key="1">
    <citation type="submission" date="2023-03" db="EMBL/GenBank/DDBJ databases">
        <authorList>
            <person name="Kaur S."/>
            <person name="Espinosa-Saiz D."/>
            <person name="Velazquez E."/>
            <person name="Menendez E."/>
            <person name="diCenzo G.C."/>
        </authorList>
    </citation>
    <scope>NUCLEOTIDE SEQUENCE [LARGE SCALE GENOMIC DNA]</scope>
    <source>
        <strain evidence="3 4">LMG 24692</strain>
    </source>
</reference>
<keyword evidence="1" id="KW-0732">Signal</keyword>
<keyword evidence="4" id="KW-1185">Reference proteome</keyword>
<dbReference type="PANTHER" id="PTHR30251:SF4">
    <property type="entry name" value="SLR1668 PROTEIN"/>
    <property type="match status" value="1"/>
</dbReference>
<protein>
    <submittedName>
        <fullName evidence="3">Molecular chaperone</fullName>
    </submittedName>
</protein>
<name>A0ABY8D4G5_9HYPH</name>
<dbReference type="InterPro" id="IPR008962">
    <property type="entry name" value="PapD-like_sf"/>
</dbReference>
<accession>A0ABY8D4G5</accession>
<dbReference type="EMBL" id="CP120373">
    <property type="protein sequence ID" value="WEX85755.1"/>
    <property type="molecule type" value="Genomic_DNA"/>
</dbReference>
<sequence length="239" mass="25544">MRPMMRCISAAALFLLSGQIGEAASLRVSPTTVDLIAPDSAATLNLSNEAKRPINVQVRVFRWTQEGGVDRLEPTEDVVASPPATEMQANASYVVRVVRVTKAPIATEESYRVVVDELPDPARRQAGTVSLVVRHSIPVFFRNPDASAAQVSWTIQRSSGTTLLVGRNSGDSRLRLSDLSLSRDGQRLGGRNGLIGYVLGGATMQWPIPLSRTPAGGSITLSAQTQTGPLNASVAVKDR</sequence>
<dbReference type="PANTHER" id="PTHR30251">
    <property type="entry name" value="PILUS ASSEMBLY CHAPERONE"/>
    <property type="match status" value="1"/>
</dbReference>
<dbReference type="RefSeq" id="WP_280657839.1">
    <property type="nucleotide sequence ID" value="NZ_CP120373.1"/>
</dbReference>
<organism evidence="3 4">
    <name type="scientific">Sinorhizobium garamanticum</name>
    <dbReference type="NCBI Taxonomy" id="680247"/>
    <lineage>
        <taxon>Bacteria</taxon>
        <taxon>Pseudomonadati</taxon>
        <taxon>Pseudomonadota</taxon>
        <taxon>Alphaproteobacteria</taxon>
        <taxon>Hyphomicrobiales</taxon>
        <taxon>Rhizobiaceae</taxon>
        <taxon>Sinorhizobium/Ensifer group</taxon>
        <taxon>Sinorhizobium</taxon>
    </lineage>
</organism>
<gene>
    <name evidence="3" type="ORF">PZN02_001985</name>
</gene>
<dbReference type="SUPFAM" id="SSF49354">
    <property type="entry name" value="PapD-like"/>
    <property type="match status" value="1"/>
</dbReference>
<dbReference type="InterPro" id="IPR013783">
    <property type="entry name" value="Ig-like_fold"/>
</dbReference>
<evidence type="ECO:0000256" key="1">
    <source>
        <dbReference type="SAM" id="SignalP"/>
    </source>
</evidence>
<feature type="signal peptide" evidence="1">
    <location>
        <begin position="1"/>
        <end position="23"/>
    </location>
</feature>
<dbReference type="Gene3D" id="2.60.40.10">
    <property type="entry name" value="Immunoglobulins"/>
    <property type="match status" value="1"/>
</dbReference>
<evidence type="ECO:0000259" key="2">
    <source>
        <dbReference type="Pfam" id="PF00345"/>
    </source>
</evidence>
<dbReference type="InterPro" id="IPR016147">
    <property type="entry name" value="Pili_assmbl_chaperone_N"/>
</dbReference>
<feature type="chain" id="PRO_5047352098" evidence="1">
    <location>
        <begin position="24"/>
        <end position="239"/>
    </location>
</feature>
<evidence type="ECO:0000313" key="3">
    <source>
        <dbReference type="EMBL" id="WEX85755.1"/>
    </source>
</evidence>
<dbReference type="Proteomes" id="UP001229355">
    <property type="component" value="Chromosome 1"/>
</dbReference>